<sequence length="363" mass="40172">MASVERSEEQKKKVVVIGGGVGGSFLAYNIQHCADVVLIDQKEYFEVPWANLRSMVDPSFAARSVINHIDYLTKVKVIVSSAVNITENEVLTADGQTFAYDYLVVATGHEESVPKTRTERLSWYQAEFEKISSANSVLIVGGGPTGVELASEIAYDFPNKKVKLVHRGPRLLEYISTRASEKALEWLTSKKVEVILDQSINLKSMQDGAIQTSAGVTIHADCHFICTGKPMGSSWLRSTVLKDRMDICGRLMVDENLRVRGFKKVFAIGDITDINELKVGYLVQKHAIMTAKNLKMLMMGRNESKMATYKPGFPFAVVSLGRKEALAHLPLFTLIGCIPGMIKSRDLFVGKTRKQLGLKPNLA</sequence>
<dbReference type="Proteomes" id="UP000323000">
    <property type="component" value="Chromosome 12"/>
</dbReference>
<evidence type="ECO:0000313" key="3">
    <source>
        <dbReference type="EMBL" id="TXG49282.1"/>
    </source>
</evidence>
<dbReference type="AlphaFoldDB" id="A0A5C7GY85"/>
<dbReference type="PRINTS" id="PR00368">
    <property type="entry name" value="FADPNR"/>
</dbReference>
<protein>
    <recommendedName>
        <fullName evidence="2">FAD/NAD(P)-binding domain-containing protein</fullName>
    </recommendedName>
</protein>
<evidence type="ECO:0000259" key="2">
    <source>
        <dbReference type="Pfam" id="PF07992"/>
    </source>
</evidence>
<dbReference type="GO" id="GO:0050660">
    <property type="term" value="F:flavin adenine dinucleotide binding"/>
    <property type="evidence" value="ECO:0007669"/>
    <property type="project" value="TreeGrafter"/>
</dbReference>
<feature type="domain" description="FAD/NAD(P)-binding" evidence="2">
    <location>
        <begin position="12"/>
        <end position="287"/>
    </location>
</feature>
<dbReference type="InterPro" id="IPR036188">
    <property type="entry name" value="FAD/NAD-bd_sf"/>
</dbReference>
<dbReference type="InterPro" id="IPR023753">
    <property type="entry name" value="FAD/NAD-binding_dom"/>
</dbReference>
<dbReference type="GO" id="GO:0004174">
    <property type="term" value="F:electron-transferring-flavoprotein dehydrogenase activity"/>
    <property type="evidence" value="ECO:0007669"/>
    <property type="project" value="TreeGrafter"/>
</dbReference>
<dbReference type="PANTHER" id="PTHR43735:SF19">
    <property type="entry name" value="FAD_NAD(P)-BINDING DOMAIN-CONTAINING PROTEIN"/>
    <property type="match status" value="1"/>
</dbReference>
<comment type="function">
    <text evidence="1">Putative FAD-dependent oxidoreductase.</text>
</comment>
<dbReference type="GO" id="GO:0005737">
    <property type="term" value="C:cytoplasm"/>
    <property type="evidence" value="ECO:0007669"/>
    <property type="project" value="TreeGrafter"/>
</dbReference>
<dbReference type="SUPFAM" id="SSF51905">
    <property type="entry name" value="FAD/NAD(P)-binding domain"/>
    <property type="match status" value="1"/>
</dbReference>
<dbReference type="Gene3D" id="3.50.50.100">
    <property type="match status" value="1"/>
</dbReference>
<dbReference type="FunFam" id="3.50.50.100:FF:000006">
    <property type="entry name" value="apoptosis-inducing factor 2"/>
    <property type="match status" value="1"/>
</dbReference>
<accession>A0A5C7GY85</accession>
<proteinExistence type="predicted"/>
<name>A0A5C7GY85_9ROSI</name>
<dbReference type="Pfam" id="PF07992">
    <property type="entry name" value="Pyr_redox_2"/>
    <property type="match status" value="1"/>
</dbReference>
<organism evidence="3 4">
    <name type="scientific">Acer yangbiense</name>
    <dbReference type="NCBI Taxonomy" id="1000413"/>
    <lineage>
        <taxon>Eukaryota</taxon>
        <taxon>Viridiplantae</taxon>
        <taxon>Streptophyta</taxon>
        <taxon>Embryophyta</taxon>
        <taxon>Tracheophyta</taxon>
        <taxon>Spermatophyta</taxon>
        <taxon>Magnoliopsida</taxon>
        <taxon>eudicotyledons</taxon>
        <taxon>Gunneridae</taxon>
        <taxon>Pentapetalae</taxon>
        <taxon>rosids</taxon>
        <taxon>malvids</taxon>
        <taxon>Sapindales</taxon>
        <taxon>Sapindaceae</taxon>
        <taxon>Hippocastanoideae</taxon>
        <taxon>Acereae</taxon>
        <taxon>Acer</taxon>
    </lineage>
</organism>
<gene>
    <name evidence="3" type="ORF">EZV62_025157</name>
</gene>
<dbReference type="PANTHER" id="PTHR43735">
    <property type="entry name" value="APOPTOSIS-INDUCING FACTOR 1"/>
    <property type="match status" value="1"/>
</dbReference>
<dbReference type="EMBL" id="VAHF01000012">
    <property type="protein sequence ID" value="TXG49282.1"/>
    <property type="molecule type" value="Genomic_DNA"/>
</dbReference>
<keyword evidence="4" id="KW-1185">Reference proteome</keyword>
<dbReference type="OrthoDB" id="202203at2759"/>
<evidence type="ECO:0000313" key="4">
    <source>
        <dbReference type="Proteomes" id="UP000323000"/>
    </source>
</evidence>
<reference evidence="4" key="1">
    <citation type="journal article" date="2019" name="Gigascience">
        <title>De novo genome assembly of the endangered Acer yangbiense, a plant species with extremely small populations endemic to Yunnan Province, China.</title>
        <authorList>
            <person name="Yang J."/>
            <person name="Wariss H.M."/>
            <person name="Tao L."/>
            <person name="Zhang R."/>
            <person name="Yun Q."/>
            <person name="Hollingsworth P."/>
            <person name="Dao Z."/>
            <person name="Luo G."/>
            <person name="Guo H."/>
            <person name="Ma Y."/>
            <person name="Sun W."/>
        </authorList>
    </citation>
    <scope>NUCLEOTIDE SEQUENCE [LARGE SCALE GENOMIC DNA]</scope>
    <source>
        <strain evidence="4">cv. Malutang</strain>
    </source>
</reference>
<evidence type="ECO:0000256" key="1">
    <source>
        <dbReference type="ARBA" id="ARBA00057036"/>
    </source>
</evidence>
<comment type="caution">
    <text evidence="3">The sequence shown here is derived from an EMBL/GenBank/DDBJ whole genome shotgun (WGS) entry which is preliminary data.</text>
</comment>